<protein>
    <submittedName>
        <fullName evidence="1">DUF4270 domain-containing protein</fullName>
    </submittedName>
</protein>
<gene>
    <name evidence="2" type="ORF">M1B78_06460</name>
    <name evidence="1" type="ORF">M1B79_08240</name>
</gene>
<dbReference type="RefSeq" id="WP_257931413.1">
    <property type="nucleotide sequence ID" value="NZ_JAMZED010000015.1"/>
</dbReference>
<organism evidence="1 3">
    <name type="scientific">Bacteroides muris</name>
    <name type="common">ex Fokt et al. 2023</name>
    <dbReference type="NCBI Taxonomy" id="2937417"/>
    <lineage>
        <taxon>Bacteria</taxon>
        <taxon>Pseudomonadati</taxon>
        <taxon>Bacteroidota</taxon>
        <taxon>Bacteroidia</taxon>
        <taxon>Bacteroidales</taxon>
        <taxon>Bacteroidaceae</taxon>
        <taxon>Bacteroides</taxon>
    </lineage>
</organism>
<reference evidence="1" key="1">
    <citation type="journal article" date="2022" name="Arch. Microbiol.">
        <title>Bacteroides muris sp. nov. isolated from the cecum of wild-derived house mice.</title>
        <authorList>
            <person name="Fokt H."/>
            <person name="Unni R."/>
            <person name="Repnik U."/>
            <person name="Schmitz R.A."/>
            <person name="Bramkamp M."/>
            <person name="Baines J.F."/>
            <person name="Unterweger D."/>
        </authorList>
    </citation>
    <scope>NUCLEOTIDE SEQUENCE</scope>
    <source>
        <strain evidence="1">KH365_2</strain>
        <strain evidence="2">KH569_7</strain>
    </source>
</reference>
<accession>A0A9X2NSY5</accession>
<dbReference type="EMBL" id="JAMZED010000015">
    <property type="protein sequence ID" value="MCR6504669.1"/>
    <property type="molecule type" value="Genomic_DNA"/>
</dbReference>
<keyword evidence="3" id="KW-1185">Reference proteome</keyword>
<dbReference type="Proteomes" id="UP001143192">
    <property type="component" value="Unassembled WGS sequence"/>
</dbReference>
<reference evidence="1" key="2">
    <citation type="submission" date="2022-04" db="EMBL/GenBank/DDBJ databases">
        <authorList>
            <person name="Fokt H."/>
            <person name="Baines J."/>
        </authorList>
    </citation>
    <scope>NUCLEOTIDE SEQUENCE</scope>
    <source>
        <strain evidence="1">KH365_2</strain>
        <strain evidence="2">KH569_7</strain>
    </source>
</reference>
<evidence type="ECO:0000313" key="3">
    <source>
        <dbReference type="Proteomes" id="UP001143192"/>
    </source>
</evidence>
<dbReference type="EMBL" id="JAMZEE010000011">
    <property type="protein sequence ID" value="MCR6507824.1"/>
    <property type="molecule type" value="Genomic_DNA"/>
</dbReference>
<sequence>MKVRYLGTLLLAVLTFFGCDDNTGTLGLGMLPDSDRMSAHTTTFDVITRSFPVDSVFAKTSTGYIGKFSDPEFGYYETSFLTELNCTENFSLPEVYRETEWDSKGNPTKATGIMAGDSVVSIQLAVYYSSWFGDSLNACRMSIYELDKKLDKNRYTNINPEEYYNKYDDKSLLGRKAYSAFDTSVPDSVRFEKDNNGYYTFYPNVTFPLDKKTFGEDRILKVYRANPEYFKDSDTFIDKVFKGVYVKSDLGDGTILYVDYVALEMELCTHYTNDTTGVALKKKDGTDSLRYITNTIFASTKEVIQANQFLNSDLIKKKAEEETGWTYIKSPAGIFTQATMPYDSIYNKLSNDTLNAVKLTFTNYNINSDYEYSMSAPNDVLLIRKQDLKSFFEDNKVRDNITSFTTTHNAFATNQYVFSNIARLVTTCINEKQAAKKAAKDKAGSSWNETEWEETWNKENEDWDKVLLIPVSITYDNSTNSSGNKTMTGIQHDLKPGYAKLKGGPEEENGKVKSPLKIEVTYTSFNK</sequence>
<comment type="caution">
    <text evidence="1">The sequence shown here is derived from an EMBL/GenBank/DDBJ whole genome shotgun (WGS) entry which is preliminary data.</text>
</comment>
<dbReference type="AlphaFoldDB" id="A0A9X2NSY5"/>
<name>A0A9X2NSY5_9BACE</name>
<evidence type="ECO:0000313" key="2">
    <source>
        <dbReference type="EMBL" id="MCR6507824.1"/>
    </source>
</evidence>
<evidence type="ECO:0000313" key="1">
    <source>
        <dbReference type="EMBL" id="MCR6504669.1"/>
    </source>
</evidence>
<dbReference type="PROSITE" id="PS51257">
    <property type="entry name" value="PROKAR_LIPOPROTEIN"/>
    <property type="match status" value="1"/>
</dbReference>
<dbReference type="Pfam" id="PF14092">
    <property type="entry name" value="DUF4270"/>
    <property type="match status" value="1"/>
</dbReference>
<proteinExistence type="predicted"/>
<dbReference type="Proteomes" id="UP001143810">
    <property type="component" value="Unassembled WGS sequence"/>
</dbReference>
<dbReference type="InterPro" id="IPR025366">
    <property type="entry name" value="DUF4270"/>
</dbReference>